<dbReference type="Gene3D" id="3.40.50.300">
    <property type="entry name" value="P-loop containing nucleotide triphosphate hydrolases"/>
    <property type="match status" value="3"/>
</dbReference>
<reference evidence="13 14" key="1">
    <citation type="submission" date="2019-08" db="EMBL/GenBank/DDBJ databases">
        <title>Genomes of Antarctic Bizionia species.</title>
        <authorList>
            <person name="Bowman J.P."/>
        </authorList>
    </citation>
    <scope>NUCLEOTIDE SEQUENCE [LARGE SCALE GENOMIC DNA]</scope>
    <source>
        <strain evidence="13 14">IC164</strain>
    </source>
</reference>
<dbReference type="Pfam" id="PF18766">
    <property type="entry name" value="SWI2_SNF2"/>
    <property type="match status" value="1"/>
</dbReference>
<dbReference type="InterPro" id="IPR055180">
    <property type="entry name" value="HsdR_RecA-like_helicase_dom_2"/>
</dbReference>
<dbReference type="Pfam" id="PF22679">
    <property type="entry name" value="T1R_D3-like"/>
    <property type="match status" value="1"/>
</dbReference>
<evidence type="ECO:0000256" key="2">
    <source>
        <dbReference type="ARBA" id="ARBA00008598"/>
    </source>
</evidence>
<evidence type="ECO:0000256" key="5">
    <source>
        <dbReference type="ARBA" id="ARBA00022747"/>
    </source>
</evidence>
<dbReference type="PANTHER" id="PTHR30195">
    <property type="entry name" value="TYPE I SITE-SPECIFIC DEOXYRIBONUCLEASE PROTEIN SUBUNIT M AND R"/>
    <property type="match status" value="1"/>
</dbReference>
<dbReference type="InterPro" id="IPR007569">
    <property type="entry name" value="DUF559"/>
</dbReference>
<protein>
    <recommendedName>
        <fullName evidence="10">Type I restriction enzyme endonuclease subunit</fullName>
        <shortName evidence="10">R protein</shortName>
        <ecNumber evidence="10">3.1.21.3</ecNumber>
    </recommendedName>
</protein>
<keyword evidence="8 10" id="KW-0067">ATP-binding</keyword>
<evidence type="ECO:0000256" key="9">
    <source>
        <dbReference type="ARBA" id="ARBA00023125"/>
    </source>
</evidence>
<evidence type="ECO:0000313" key="14">
    <source>
        <dbReference type="Proteomes" id="UP000323621"/>
    </source>
</evidence>
<keyword evidence="14" id="KW-1185">Reference proteome</keyword>
<comment type="function">
    <text evidence="10">Subunit R is required for both nuclease and ATPase activities, but not for modification.</text>
</comment>
<comment type="subunit">
    <text evidence="10">The type I restriction/modification system is composed of three polypeptides R, M and S.</text>
</comment>
<dbReference type="NCBIfam" id="TIGR00348">
    <property type="entry name" value="hsdR"/>
    <property type="match status" value="1"/>
</dbReference>
<evidence type="ECO:0000313" key="13">
    <source>
        <dbReference type="EMBL" id="TYC14771.1"/>
    </source>
</evidence>
<evidence type="ECO:0000256" key="11">
    <source>
        <dbReference type="SAM" id="MobiDB-lite"/>
    </source>
</evidence>
<dbReference type="CDD" id="cd18030">
    <property type="entry name" value="DEXHc_RE_I_HsdR"/>
    <property type="match status" value="1"/>
</dbReference>
<dbReference type="CDD" id="cd18800">
    <property type="entry name" value="SF2_C_EcoR124I-like"/>
    <property type="match status" value="1"/>
</dbReference>
<keyword evidence="5 10" id="KW-0680">Restriction system</keyword>
<feature type="domain" description="Helicase ATP-binding" evidence="12">
    <location>
        <begin position="469"/>
        <end position="652"/>
    </location>
</feature>
<dbReference type="GO" id="GO:0009035">
    <property type="term" value="F:type I site-specific deoxyribonuclease activity"/>
    <property type="evidence" value="ECO:0007669"/>
    <property type="project" value="UniProtKB-EC"/>
</dbReference>
<accession>A0ABY3MBT3</accession>
<evidence type="ECO:0000256" key="3">
    <source>
        <dbReference type="ARBA" id="ARBA00022722"/>
    </source>
</evidence>
<organism evidence="13 14">
    <name type="scientific">Bizionia gelidisalsuginis</name>
    <dbReference type="NCBI Taxonomy" id="291188"/>
    <lineage>
        <taxon>Bacteria</taxon>
        <taxon>Pseudomonadati</taxon>
        <taxon>Bacteroidota</taxon>
        <taxon>Flavobacteriia</taxon>
        <taxon>Flavobacteriales</taxon>
        <taxon>Flavobacteriaceae</taxon>
        <taxon>Bizionia</taxon>
    </lineage>
</organism>
<dbReference type="Gene3D" id="3.40.960.10">
    <property type="entry name" value="VSR Endonuclease"/>
    <property type="match status" value="1"/>
</dbReference>
<name>A0ABY3MBT3_9FLAO</name>
<dbReference type="EC" id="3.1.21.3" evidence="10"/>
<gene>
    <name evidence="13" type="ORF">ES677_05165</name>
</gene>
<dbReference type="Pfam" id="PF11867">
    <property type="entry name" value="T1RH-like_C"/>
    <property type="match status" value="1"/>
</dbReference>
<comment type="caution">
    <text evidence="13">The sequence shown here is derived from an EMBL/GenBank/DDBJ whole genome shotgun (WGS) entry which is preliminary data.</text>
</comment>
<dbReference type="Proteomes" id="UP000323621">
    <property type="component" value="Unassembled WGS sequence"/>
</dbReference>
<keyword evidence="9 10" id="KW-0238">DNA-binding</keyword>
<keyword evidence="4 10" id="KW-0547">Nucleotide-binding</keyword>
<proteinExistence type="inferred from homology"/>
<dbReference type="SMART" id="SM00487">
    <property type="entry name" value="DEXDc"/>
    <property type="match status" value="1"/>
</dbReference>
<dbReference type="RefSeq" id="WP_148380638.1">
    <property type="nucleotide sequence ID" value="NZ_VSKN01000005.1"/>
</dbReference>
<sequence length="1216" mass="137788">MSKISENTIEHSLIEQLITQGYTYHYGPDIAPYSDNPQRENFASVILENHFKESLKKLNPNIPETALAEAYQKVLNLGTEDIMENNERFHTYLTNGVTVEYNKDGRTKGINVKLIDVEKPNSNSFWVVNQLVVKENNNEKRFDVVVYINGLPLVFLELKSALDEKATLRKAHTQIGNYKNATPSIFYYNAICVISDGIEAKTSSVSAPFSRFLSWRAPNPIENDPRTELQILTEYMLDKKALIQLIRYCTVFEQEEKKDEKTGLIFQIKVKKVGAYHQYYAVQKAVAQTLRATATLPANSLQKETDTNYSNHYNTSEAAEPATINYRGNYNFSGLVETARLLRKNETATENILWEVLRNKQLLNLKFRRQHQIGDYIVDFYCHELKLIIELDGAYHSEEEQVKKDKKREAYLTTIGNTVIRFSSETVNTDLESIFHKIKEHLNSFSPPGRDQSEGAEGNSFSPPGRDGSEGYANRKIGVVWHTQGSGKSLTMVFYSGQIIVQPEMQNPTLVILTDRNDLDDQLFGTFGNCKDLLRQTPVQANSREHIKELLKVSGGGVIFTTIQKFAPAEGNIFDTLSERTNIVVVADEAHRSQYGFKAREVETDEGSEIRYGNAKYLRDALPNASYLGFTGTPIEKEDKSTPAVFGDYIDVYDIKKAVDDGATVPISYESRLVKIKLDENTAATIDEEINEIADATEEQLESAKKKTATIDAIVGHPERLQDIAKDIVAHFDARQEVFEGKAMIVGMTRKICARLYNEIIKLRPEWHNDDMDKGVIKVIMTSTSDDDAILQPHHSTKKQRKDLAARMKDTTDELKLVIVRDMWLTGFDAPSLHTLYVDKKMQGANLMQAIARVNRVYKDKPGGLIVDYIGIGQDLRNAMVTYLQSGGEGSPIVDIKEAIAGMLEKFEIIEQMFHGFNYKEYFSAETARRLQVILAAQNFILSSEKLKDRFLKEITLLSKLFAMSIPSPEANAIKDEVAFFQAIKNRINKFSGNNIKSDYEVETAIKQIIDDKLASDGIVDVFEAAGIKAPSLSILSDEFLLEVKNMQQKNVAFELLKKLLSDEVRIRKTKNIAQGKRFSELLESVVKRYHNNQIDSAQVLQELSNIAKEMRIEDHKSEELGLSPEEYAFYSVLSQNDSTKMLDDVKMKELIHTIVDVVRNNATVDWSKRDDVKAKLRLTVKKILMRYGYPPDLAKLEADRVLAQSENLAEFFAGN</sequence>
<evidence type="ECO:0000256" key="10">
    <source>
        <dbReference type="RuleBase" id="RU364115"/>
    </source>
</evidence>
<dbReference type="InterPro" id="IPR004473">
    <property type="entry name" value="Restrct_endonuc_typeI_HsdR"/>
</dbReference>
<keyword evidence="3" id="KW-0540">Nuclease</keyword>
<feature type="region of interest" description="Disordered" evidence="11">
    <location>
        <begin position="445"/>
        <end position="470"/>
    </location>
</feature>
<dbReference type="Gene3D" id="3.90.1570.50">
    <property type="match status" value="1"/>
</dbReference>
<dbReference type="InterPro" id="IPR011335">
    <property type="entry name" value="Restrct_endonuc-II-like"/>
</dbReference>
<dbReference type="InterPro" id="IPR014001">
    <property type="entry name" value="Helicase_ATP-bd"/>
</dbReference>
<evidence type="ECO:0000256" key="7">
    <source>
        <dbReference type="ARBA" id="ARBA00022801"/>
    </source>
</evidence>
<evidence type="ECO:0000256" key="1">
    <source>
        <dbReference type="ARBA" id="ARBA00000851"/>
    </source>
</evidence>
<dbReference type="InterPro" id="IPR040980">
    <property type="entry name" value="SWI2_SNF2"/>
</dbReference>
<comment type="similarity">
    <text evidence="2 10">Belongs to the HsdR family.</text>
</comment>
<dbReference type="CDD" id="cd22332">
    <property type="entry name" value="HsdR_N"/>
    <property type="match status" value="1"/>
</dbReference>
<keyword evidence="7 10" id="KW-0378">Hydrolase</keyword>
<dbReference type="SUPFAM" id="SSF52980">
    <property type="entry name" value="Restriction endonuclease-like"/>
    <property type="match status" value="1"/>
</dbReference>
<keyword evidence="6" id="KW-0255">Endonuclease</keyword>
<comment type="catalytic activity">
    <reaction evidence="1 10">
        <text>Endonucleolytic cleavage of DNA to give random double-stranded fragments with terminal 5'-phosphates, ATP is simultaneously hydrolyzed.</text>
        <dbReference type="EC" id="3.1.21.3"/>
    </reaction>
</comment>
<dbReference type="PROSITE" id="PS51192">
    <property type="entry name" value="HELICASE_ATP_BIND_1"/>
    <property type="match status" value="1"/>
</dbReference>
<evidence type="ECO:0000256" key="6">
    <source>
        <dbReference type="ARBA" id="ARBA00022759"/>
    </source>
</evidence>
<dbReference type="Pfam" id="PF04313">
    <property type="entry name" value="HSDR_N"/>
    <property type="match status" value="1"/>
</dbReference>
<evidence type="ECO:0000256" key="8">
    <source>
        <dbReference type="ARBA" id="ARBA00022840"/>
    </source>
</evidence>
<dbReference type="InterPro" id="IPR021810">
    <property type="entry name" value="T1RH-like_C"/>
</dbReference>
<evidence type="ECO:0000259" key="12">
    <source>
        <dbReference type="PROSITE" id="PS51192"/>
    </source>
</evidence>
<dbReference type="InterPro" id="IPR047216">
    <property type="entry name" value="Endonuclease_DUF559_bact"/>
</dbReference>
<dbReference type="Pfam" id="PF04480">
    <property type="entry name" value="DUF559"/>
    <property type="match status" value="1"/>
</dbReference>
<dbReference type="CDD" id="cd01038">
    <property type="entry name" value="Endonuclease_DUF559"/>
    <property type="match status" value="1"/>
</dbReference>
<dbReference type="InterPro" id="IPR051268">
    <property type="entry name" value="Type-I_R_enzyme_R_subunit"/>
</dbReference>
<dbReference type="EMBL" id="VSKN01000005">
    <property type="protein sequence ID" value="TYC14771.1"/>
    <property type="molecule type" value="Genomic_DNA"/>
</dbReference>
<dbReference type="InterPro" id="IPR027417">
    <property type="entry name" value="P-loop_NTPase"/>
</dbReference>
<dbReference type="InterPro" id="IPR007409">
    <property type="entry name" value="Restrct_endonuc_type1_HsdR_N"/>
</dbReference>
<dbReference type="SUPFAM" id="SSF52540">
    <property type="entry name" value="P-loop containing nucleoside triphosphate hydrolases"/>
    <property type="match status" value="2"/>
</dbReference>
<dbReference type="PANTHER" id="PTHR30195:SF15">
    <property type="entry name" value="TYPE I RESTRICTION ENZYME HINDI ENDONUCLEASE SUBUNIT"/>
    <property type="match status" value="1"/>
</dbReference>
<evidence type="ECO:0000256" key="4">
    <source>
        <dbReference type="ARBA" id="ARBA00022741"/>
    </source>
</evidence>